<dbReference type="AlphaFoldDB" id="A0A395NW35"/>
<comment type="cofactor">
    <cofactor evidence="1 9">
        <name>thiamine diphosphate</name>
        <dbReference type="ChEBI" id="CHEBI:58937"/>
    </cofactor>
</comment>
<dbReference type="InterPro" id="IPR029061">
    <property type="entry name" value="THDP-binding"/>
</dbReference>
<evidence type="ECO:0000256" key="8">
    <source>
        <dbReference type="ARBA" id="ARBA00023128"/>
    </source>
</evidence>
<evidence type="ECO:0000313" key="12">
    <source>
        <dbReference type="EMBL" id="RFU80254.1"/>
    </source>
</evidence>
<name>A0A395NW35_TRIAR</name>
<evidence type="ECO:0000256" key="9">
    <source>
        <dbReference type="RuleBase" id="RU365014"/>
    </source>
</evidence>
<organism evidence="12 13">
    <name type="scientific">Trichoderma arundinaceum</name>
    <dbReference type="NCBI Taxonomy" id="490622"/>
    <lineage>
        <taxon>Eukaryota</taxon>
        <taxon>Fungi</taxon>
        <taxon>Dikarya</taxon>
        <taxon>Ascomycota</taxon>
        <taxon>Pezizomycotina</taxon>
        <taxon>Sordariomycetes</taxon>
        <taxon>Hypocreomycetidae</taxon>
        <taxon>Hypocreales</taxon>
        <taxon>Hypocreaceae</taxon>
        <taxon>Trichoderma</taxon>
    </lineage>
</organism>
<evidence type="ECO:0000256" key="2">
    <source>
        <dbReference type="ARBA" id="ARBA00004305"/>
    </source>
</evidence>
<dbReference type="EMBL" id="PXOA01000118">
    <property type="protein sequence ID" value="RFU80254.1"/>
    <property type="molecule type" value="Genomic_DNA"/>
</dbReference>
<dbReference type="GO" id="GO:0005759">
    <property type="term" value="C:mitochondrial matrix"/>
    <property type="evidence" value="ECO:0007669"/>
    <property type="project" value="UniProtKB-SubCell"/>
</dbReference>
<dbReference type="SUPFAM" id="SSF52518">
    <property type="entry name" value="Thiamin diphosphate-binding fold (THDP-binding)"/>
    <property type="match status" value="1"/>
</dbReference>
<dbReference type="PANTHER" id="PTHR43380:SF1">
    <property type="entry name" value="2-OXOISOVALERATE DEHYDROGENASE SUBUNIT ALPHA, MITOCHONDRIAL"/>
    <property type="match status" value="1"/>
</dbReference>
<dbReference type="CDD" id="cd02000">
    <property type="entry name" value="TPP_E1_PDC_ADC_BCADC"/>
    <property type="match status" value="1"/>
</dbReference>
<feature type="domain" description="Dehydrogenase E1 component" evidence="11">
    <location>
        <begin position="70"/>
        <end position="374"/>
    </location>
</feature>
<dbReference type="Gene3D" id="3.40.50.970">
    <property type="match status" value="1"/>
</dbReference>
<keyword evidence="4" id="KW-0479">Metal-binding</keyword>
<evidence type="ECO:0000256" key="1">
    <source>
        <dbReference type="ARBA" id="ARBA00001964"/>
    </source>
</evidence>
<evidence type="ECO:0000256" key="6">
    <source>
        <dbReference type="ARBA" id="ARBA00022958"/>
    </source>
</evidence>
<dbReference type="OrthoDB" id="3845at2759"/>
<keyword evidence="9" id="KW-0786">Thiamine pyrophosphate</keyword>
<sequence>MAGSLSQRPNSGFVSFPGALKSSFTSSLKFETPDSFAALPTYRVVDQDGQVVDPSFTPDLSDEAVIKLYKDMLFISIMDLIMFDAQRQGRLSFYMVSAGEEAVSVGSSSVLDREDVVFCQYREQGVFKERGFTTEQFMSQLFANKKDHGRGRNMPVHYGSKELNIHTVSSPLATQLPQASGAAYALKLQRLQDPNVKPRVAVAFFGEGAASEGDFHAALNIAATRSCPVVFICRNNGYAISTPTLDQYRGDGIASRGIGYGIDTIRIDGNDIWAVREATKKAREMALQDGGKPVLIEAMTYRVSHHSTSDDSFAYRARVEVEDWKRRDNPLTRLRKWMEAKGCWDETKEKEARDSLRKEILKGFGEAEREKKPPIGSMFEDVYEELTEDLKEQKEQLKAMLETYPEEYDIGSFDGGIDGLNVKKGQ</sequence>
<evidence type="ECO:0000313" key="13">
    <source>
        <dbReference type="Proteomes" id="UP000266272"/>
    </source>
</evidence>
<feature type="coiled-coil region" evidence="10">
    <location>
        <begin position="380"/>
        <end position="407"/>
    </location>
</feature>
<keyword evidence="13" id="KW-1185">Reference proteome</keyword>
<evidence type="ECO:0000256" key="5">
    <source>
        <dbReference type="ARBA" id="ARBA00022946"/>
    </source>
</evidence>
<comment type="subcellular location">
    <subcellularLocation>
        <location evidence="2">Mitochondrion matrix</location>
    </subcellularLocation>
</comment>
<dbReference type="InterPro" id="IPR001017">
    <property type="entry name" value="DH_E1"/>
</dbReference>
<keyword evidence="8" id="KW-0496">Mitochondrion</keyword>
<keyword evidence="10" id="KW-0175">Coiled coil</keyword>
<dbReference type="GO" id="GO:0003863">
    <property type="term" value="F:branched-chain 2-oxo acid dehydrogenase activity"/>
    <property type="evidence" value="ECO:0007669"/>
    <property type="project" value="UniProtKB-EC"/>
</dbReference>
<dbReference type="GO" id="GO:0046872">
    <property type="term" value="F:metal ion binding"/>
    <property type="evidence" value="ECO:0007669"/>
    <property type="project" value="UniProtKB-KW"/>
</dbReference>
<keyword evidence="5" id="KW-0809">Transit peptide</keyword>
<dbReference type="Proteomes" id="UP000266272">
    <property type="component" value="Unassembled WGS sequence"/>
</dbReference>
<evidence type="ECO:0000256" key="3">
    <source>
        <dbReference type="ARBA" id="ARBA00008646"/>
    </source>
</evidence>
<dbReference type="GO" id="GO:0009083">
    <property type="term" value="P:branched-chain amino acid catabolic process"/>
    <property type="evidence" value="ECO:0007669"/>
    <property type="project" value="TreeGrafter"/>
</dbReference>
<proteinExistence type="inferred from homology"/>
<dbReference type="InterPro" id="IPR050771">
    <property type="entry name" value="Alpha-ketoacid_DH_E1_comp"/>
</dbReference>
<gene>
    <name evidence="12" type="ORF">TARUN_1929</name>
</gene>
<protein>
    <recommendedName>
        <fullName evidence="9">2-oxoisovalerate dehydrogenase subunit alpha</fullName>
        <ecNumber evidence="9">1.2.4.4</ecNumber>
    </recommendedName>
    <alternativeName>
        <fullName evidence="9">Branched-chain alpha-keto acid dehydrogenase E1 component alpha chain</fullName>
    </alternativeName>
</protein>
<comment type="caution">
    <text evidence="12">The sequence shown here is derived from an EMBL/GenBank/DDBJ whole genome shotgun (WGS) entry which is preliminary data.</text>
</comment>
<dbReference type="Pfam" id="PF00676">
    <property type="entry name" value="E1_dh"/>
    <property type="match status" value="1"/>
</dbReference>
<dbReference type="EC" id="1.2.4.4" evidence="9"/>
<dbReference type="FunFam" id="3.40.50.970:FF:000015">
    <property type="entry name" value="2-oxoisovalerate dehydrogenase subunit alpha"/>
    <property type="match status" value="1"/>
</dbReference>
<comment type="similarity">
    <text evidence="3 9">Belongs to the BCKDHA family.</text>
</comment>
<reference evidence="12 13" key="1">
    <citation type="journal article" date="2018" name="PLoS Pathog.">
        <title>Evolution of structural diversity of trichothecenes, a family of toxins produced by plant pathogenic and entomopathogenic fungi.</title>
        <authorList>
            <person name="Proctor R.H."/>
            <person name="McCormick S.P."/>
            <person name="Kim H.S."/>
            <person name="Cardoza R.E."/>
            <person name="Stanley A.M."/>
            <person name="Lindo L."/>
            <person name="Kelly A."/>
            <person name="Brown D.W."/>
            <person name="Lee T."/>
            <person name="Vaughan M.M."/>
            <person name="Alexander N.J."/>
            <person name="Busman M."/>
            <person name="Gutierrez S."/>
        </authorList>
    </citation>
    <scope>NUCLEOTIDE SEQUENCE [LARGE SCALE GENOMIC DNA]</scope>
    <source>
        <strain evidence="12 13">IBT 40837</strain>
    </source>
</reference>
<keyword evidence="6" id="KW-0630">Potassium</keyword>
<evidence type="ECO:0000256" key="10">
    <source>
        <dbReference type="SAM" id="Coils"/>
    </source>
</evidence>
<dbReference type="PANTHER" id="PTHR43380">
    <property type="entry name" value="2-OXOISOVALERATE DEHYDROGENASE SUBUNIT ALPHA, MITOCHONDRIAL"/>
    <property type="match status" value="1"/>
</dbReference>
<comment type="catalytic activity">
    <reaction evidence="9">
        <text>N(6)-[(R)-lipoyl]-L-lysyl-[protein] + 3-methyl-2-oxobutanoate + H(+) = N(6)-[(R)-S(8)-2-methylpropanoyldihydrolipoyl]-L-lysyl-[protein] + CO2</text>
        <dbReference type="Rhea" id="RHEA:13457"/>
        <dbReference type="Rhea" id="RHEA-COMP:10474"/>
        <dbReference type="Rhea" id="RHEA-COMP:10497"/>
        <dbReference type="ChEBI" id="CHEBI:11851"/>
        <dbReference type="ChEBI" id="CHEBI:15378"/>
        <dbReference type="ChEBI" id="CHEBI:16526"/>
        <dbReference type="ChEBI" id="CHEBI:83099"/>
        <dbReference type="ChEBI" id="CHEBI:83142"/>
        <dbReference type="EC" id="1.2.4.4"/>
    </reaction>
</comment>
<evidence type="ECO:0000259" key="11">
    <source>
        <dbReference type="Pfam" id="PF00676"/>
    </source>
</evidence>
<keyword evidence="7 9" id="KW-0560">Oxidoreductase</keyword>
<dbReference type="STRING" id="490622.A0A395NW35"/>
<evidence type="ECO:0000256" key="4">
    <source>
        <dbReference type="ARBA" id="ARBA00022723"/>
    </source>
</evidence>
<evidence type="ECO:0000256" key="7">
    <source>
        <dbReference type="ARBA" id="ARBA00023002"/>
    </source>
</evidence>
<accession>A0A395NW35</accession>
<comment type="function">
    <text evidence="9">The branched-chain alpha-keto dehydrogenase complex catalyzes the overall conversion of alpha-keto acids to acyl-CoA and CO(2). It contains multiple copies of three enzymatic components: branched-chain alpha-keto acid decarboxylase (E1), lipoamide acyltransferase (E2) and lipoamide dehydrogenase (E3).</text>
</comment>